<protein>
    <submittedName>
        <fullName evidence="2">Uncharacterized protein</fullName>
    </submittedName>
</protein>
<evidence type="ECO:0000256" key="1">
    <source>
        <dbReference type="SAM" id="MobiDB-lite"/>
    </source>
</evidence>
<evidence type="ECO:0000313" key="2">
    <source>
        <dbReference type="EMBL" id="KAF1391443.1"/>
    </source>
</evidence>
<reference evidence="2 3" key="1">
    <citation type="submission" date="2019-06" db="EMBL/GenBank/DDBJ databases">
        <title>A chromosome-scale genome assembly of the European perch, Perca fluviatilis.</title>
        <authorList>
            <person name="Roques C."/>
            <person name="Zahm M."/>
            <person name="Cabau C."/>
            <person name="Klopp C."/>
            <person name="Bouchez O."/>
            <person name="Donnadieu C."/>
            <person name="Kuhl H."/>
            <person name="Gislard M."/>
            <person name="Guendouz S."/>
            <person name="Journot L."/>
            <person name="Haffray P."/>
            <person name="Bestin A."/>
            <person name="Morvezen R."/>
            <person name="Feron R."/>
            <person name="Wen M."/>
            <person name="Jouanno E."/>
            <person name="Herpin A."/>
            <person name="Schartl M."/>
            <person name="Postlethwait J."/>
            <person name="Schaerlinger B."/>
            <person name="Chardard D."/>
            <person name="Lecocq T."/>
            <person name="Poncet C."/>
            <person name="Jaffrelo L."/>
            <person name="Lampietro C."/>
            <person name="Guiguen Y."/>
        </authorList>
    </citation>
    <scope>NUCLEOTIDE SEQUENCE [LARGE SCALE GENOMIC DNA]</scope>
    <source>
        <tissue evidence="2">Blood</tissue>
    </source>
</reference>
<gene>
    <name evidence="2" type="ORF">PFLUV_G00042180</name>
</gene>
<feature type="region of interest" description="Disordered" evidence="1">
    <location>
        <begin position="86"/>
        <end position="105"/>
    </location>
</feature>
<name>A0A6A5FLK2_PERFL</name>
<organism evidence="2 3">
    <name type="scientific">Perca fluviatilis</name>
    <name type="common">European perch</name>
    <dbReference type="NCBI Taxonomy" id="8168"/>
    <lineage>
        <taxon>Eukaryota</taxon>
        <taxon>Metazoa</taxon>
        <taxon>Chordata</taxon>
        <taxon>Craniata</taxon>
        <taxon>Vertebrata</taxon>
        <taxon>Euteleostomi</taxon>
        <taxon>Actinopterygii</taxon>
        <taxon>Neopterygii</taxon>
        <taxon>Teleostei</taxon>
        <taxon>Neoteleostei</taxon>
        <taxon>Acanthomorphata</taxon>
        <taxon>Eupercaria</taxon>
        <taxon>Perciformes</taxon>
        <taxon>Percoidei</taxon>
        <taxon>Percidae</taxon>
        <taxon>Percinae</taxon>
        <taxon>Perca</taxon>
    </lineage>
</organism>
<accession>A0A6A5FLK2</accession>
<dbReference type="EMBL" id="VHII01000004">
    <property type="protein sequence ID" value="KAF1391443.1"/>
    <property type="molecule type" value="Genomic_DNA"/>
</dbReference>
<evidence type="ECO:0000313" key="3">
    <source>
        <dbReference type="Proteomes" id="UP000465112"/>
    </source>
</evidence>
<dbReference type="AlphaFoldDB" id="A0A6A5FLK2"/>
<proteinExistence type="predicted"/>
<comment type="caution">
    <text evidence="2">The sequence shown here is derived from an EMBL/GenBank/DDBJ whole genome shotgun (WGS) entry which is preliminary data.</text>
</comment>
<keyword evidence="3" id="KW-1185">Reference proteome</keyword>
<dbReference type="Proteomes" id="UP000465112">
    <property type="component" value="Chromosome 4"/>
</dbReference>
<sequence length="105" mass="11355">MKSLHEEMAATLLTVMLMIPYICQGALLRKSTATDFLQKIREKRESECFPGGCSSEVSEAGELMEAEDVGYEESPSLLYNGGAAHKEINHQSPGGEAVEDEGSGM</sequence>